<organism evidence="2 3">
    <name type="scientific">Ramlibacter henchirensis</name>
    <dbReference type="NCBI Taxonomy" id="204072"/>
    <lineage>
        <taxon>Bacteria</taxon>
        <taxon>Pseudomonadati</taxon>
        <taxon>Pseudomonadota</taxon>
        <taxon>Betaproteobacteria</taxon>
        <taxon>Burkholderiales</taxon>
        <taxon>Comamonadaceae</taxon>
        <taxon>Ramlibacter</taxon>
    </lineage>
</organism>
<reference evidence="2 3" key="1">
    <citation type="submission" date="2019-03" db="EMBL/GenBank/DDBJ databases">
        <title>Ramlibacter henchirensis DSM 14656, whole genome shotgun sequence.</title>
        <authorList>
            <person name="Zhang X."/>
            <person name="Feng G."/>
            <person name="Zhu H."/>
        </authorList>
    </citation>
    <scope>NUCLEOTIDE SEQUENCE [LARGE SCALE GENOMIC DNA]</scope>
    <source>
        <strain evidence="2 3">DSM 14656</strain>
    </source>
</reference>
<gene>
    <name evidence="2" type="ORF">EZ313_15490</name>
</gene>
<dbReference type="RefSeq" id="WP_135264184.1">
    <property type="nucleotide sequence ID" value="NZ_SMLM01000002.1"/>
</dbReference>
<accession>A0A4Z0BXG0</accession>
<keyword evidence="1" id="KW-1133">Transmembrane helix</keyword>
<evidence type="ECO:0000313" key="3">
    <source>
        <dbReference type="Proteomes" id="UP000298180"/>
    </source>
</evidence>
<dbReference type="OrthoDB" id="9996726at2"/>
<name>A0A4Z0BXG0_9BURK</name>
<dbReference type="AlphaFoldDB" id="A0A4Z0BXG0"/>
<keyword evidence="1" id="KW-0472">Membrane</keyword>
<keyword evidence="3" id="KW-1185">Reference proteome</keyword>
<dbReference type="Proteomes" id="UP000298180">
    <property type="component" value="Unassembled WGS sequence"/>
</dbReference>
<proteinExistence type="predicted"/>
<dbReference type="EMBL" id="SMLM01000002">
    <property type="protein sequence ID" value="TFZ02659.1"/>
    <property type="molecule type" value="Genomic_DNA"/>
</dbReference>
<comment type="caution">
    <text evidence="2">The sequence shown here is derived from an EMBL/GenBank/DDBJ whole genome shotgun (WGS) entry which is preliminary data.</text>
</comment>
<keyword evidence="1" id="KW-0812">Transmembrane</keyword>
<evidence type="ECO:0000313" key="2">
    <source>
        <dbReference type="EMBL" id="TFZ02659.1"/>
    </source>
</evidence>
<feature type="transmembrane region" description="Helical" evidence="1">
    <location>
        <begin position="31"/>
        <end position="48"/>
    </location>
</feature>
<sequence length="82" mass="8513">MLSSHLRSLGFIAAAAGAALGAYASRGTPLASAMLALLCAGLLGLLWSRAGRGRDDDLHDPGISTLVFPPESRFDQPVLPPR</sequence>
<protein>
    <submittedName>
        <fullName evidence="2">Uncharacterized protein</fullName>
    </submittedName>
</protein>
<evidence type="ECO:0000256" key="1">
    <source>
        <dbReference type="SAM" id="Phobius"/>
    </source>
</evidence>